<dbReference type="Proteomes" id="UP001156694">
    <property type="component" value="Unassembled WGS sequence"/>
</dbReference>
<keyword evidence="2" id="KW-1185">Reference proteome</keyword>
<dbReference type="PANTHER" id="PTHR38767">
    <property type="entry name" value="DNA POLYMERASE III SUBUNIT CHI"/>
    <property type="match status" value="1"/>
</dbReference>
<evidence type="ECO:0000313" key="1">
    <source>
        <dbReference type="EMBL" id="GLQ34132.1"/>
    </source>
</evidence>
<dbReference type="PANTHER" id="PTHR38767:SF1">
    <property type="entry name" value="DNA POLYMERASE III SUBUNIT CHI"/>
    <property type="match status" value="1"/>
</dbReference>
<dbReference type="RefSeq" id="WP_284375723.1">
    <property type="nucleotide sequence ID" value="NZ_BSNN01000002.1"/>
</dbReference>
<dbReference type="Gene3D" id="3.40.50.10110">
    <property type="entry name" value="DNA polymerase III subunit chi"/>
    <property type="match status" value="1"/>
</dbReference>
<protein>
    <submittedName>
        <fullName evidence="1">DNA polymerase III subunit chi</fullName>
    </submittedName>
</protein>
<proteinExistence type="predicted"/>
<dbReference type="SUPFAM" id="SSF102400">
    <property type="entry name" value="DNA polymerase III chi subunit"/>
    <property type="match status" value="1"/>
</dbReference>
<dbReference type="Pfam" id="PF04364">
    <property type="entry name" value="DNA_pol3_chi"/>
    <property type="match status" value="1"/>
</dbReference>
<dbReference type="NCBIfam" id="NF004347">
    <property type="entry name" value="PRK05728.1-4"/>
    <property type="match status" value="1"/>
</dbReference>
<reference evidence="2" key="1">
    <citation type="journal article" date="2019" name="Int. J. Syst. Evol. Microbiol.">
        <title>The Global Catalogue of Microorganisms (GCM) 10K type strain sequencing project: providing services to taxonomists for standard genome sequencing and annotation.</title>
        <authorList>
            <consortium name="The Broad Institute Genomics Platform"/>
            <consortium name="The Broad Institute Genome Sequencing Center for Infectious Disease"/>
            <person name="Wu L."/>
            <person name="Ma J."/>
        </authorList>
    </citation>
    <scope>NUCLEOTIDE SEQUENCE [LARGE SCALE GENOMIC DNA]</scope>
    <source>
        <strain evidence="2">NBRC 110140</strain>
    </source>
</reference>
<dbReference type="EMBL" id="BSNN01000002">
    <property type="protein sequence ID" value="GLQ34132.1"/>
    <property type="molecule type" value="Genomic_DNA"/>
</dbReference>
<organism evidence="1 2">
    <name type="scientific">Amylibacter marinus</name>
    <dbReference type="NCBI Taxonomy" id="1475483"/>
    <lineage>
        <taxon>Bacteria</taxon>
        <taxon>Pseudomonadati</taxon>
        <taxon>Pseudomonadota</taxon>
        <taxon>Alphaproteobacteria</taxon>
        <taxon>Rhodobacterales</taxon>
        <taxon>Paracoccaceae</taxon>
        <taxon>Amylibacter</taxon>
    </lineage>
</organism>
<evidence type="ECO:0000313" key="2">
    <source>
        <dbReference type="Proteomes" id="UP001156694"/>
    </source>
</evidence>
<name>A0ABQ5VS98_9RHOB</name>
<dbReference type="InterPro" id="IPR036768">
    <property type="entry name" value="PolIII_chi_sf"/>
</dbReference>
<accession>A0ABQ5VS98</accession>
<dbReference type="InterPro" id="IPR007459">
    <property type="entry name" value="DNA_pol3_chi"/>
</dbReference>
<sequence length="153" mass="17352">MSEVFFYHLTRSPLQALVPDLAEKSLSRGWRVSLRAREQARLKWFSDHIWRFGDTSFLPHGLAGGDFDQDQPILLETTKNTKIQADILLLVDDAEFSPSEAADYQRVCLLFDGNDHTALSQARNQWRAVTAAGVPAQYWSQEDGPWQKKASST</sequence>
<comment type="caution">
    <text evidence="1">The sequence shown here is derived from an EMBL/GenBank/DDBJ whole genome shotgun (WGS) entry which is preliminary data.</text>
</comment>
<gene>
    <name evidence="1" type="ORF">GCM10007939_04150</name>
</gene>